<dbReference type="SUPFAM" id="SSF111331">
    <property type="entry name" value="NAD kinase/diacylglycerol kinase-like"/>
    <property type="match status" value="1"/>
</dbReference>
<organism evidence="3 4">
    <name type="scientific">Periophthalmus magnuspinnatus</name>
    <dbReference type="NCBI Taxonomy" id="409849"/>
    <lineage>
        <taxon>Eukaryota</taxon>
        <taxon>Metazoa</taxon>
        <taxon>Chordata</taxon>
        <taxon>Craniata</taxon>
        <taxon>Vertebrata</taxon>
        <taxon>Euteleostomi</taxon>
        <taxon>Actinopterygii</taxon>
        <taxon>Neopterygii</taxon>
        <taxon>Teleostei</taxon>
        <taxon>Neoteleostei</taxon>
        <taxon>Acanthomorphata</taxon>
        <taxon>Gobiaria</taxon>
        <taxon>Gobiiformes</taxon>
        <taxon>Gobioidei</taxon>
        <taxon>Gobiidae</taxon>
        <taxon>Oxudercinae</taxon>
        <taxon>Periophthalmus</taxon>
    </lineage>
</organism>
<dbReference type="PANTHER" id="PTHR12358">
    <property type="entry name" value="SPHINGOSINE KINASE"/>
    <property type="match status" value="1"/>
</dbReference>
<dbReference type="GO" id="GO:0006665">
    <property type="term" value="P:sphingolipid metabolic process"/>
    <property type="evidence" value="ECO:0007669"/>
    <property type="project" value="TreeGrafter"/>
</dbReference>
<evidence type="ECO:0000256" key="1">
    <source>
        <dbReference type="SAM" id="MobiDB-lite"/>
    </source>
</evidence>
<feature type="domain" description="Ceramide kinase C-terminal" evidence="2">
    <location>
        <begin position="52"/>
        <end position="270"/>
    </location>
</feature>
<dbReference type="InterPro" id="IPR016064">
    <property type="entry name" value="NAD/diacylglycerol_kinase_sf"/>
</dbReference>
<evidence type="ECO:0000313" key="3">
    <source>
        <dbReference type="Ensembl" id="ENSPMGP00000028494.1"/>
    </source>
</evidence>
<dbReference type="Ensembl" id="ENSPMGT00000030342.1">
    <property type="protein sequence ID" value="ENSPMGP00000028494.1"/>
    <property type="gene ID" value="ENSPMGG00000022934.1"/>
</dbReference>
<feature type="region of interest" description="Disordered" evidence="1">
    <location>
        <begin position="199"/>
        <end position="223"/>
    </location>
</feature>
<evidence type="ECO:0000313" key="4">
    <source>
        <dbReference type="Proteomes" id="UP000261520"/>
    </source>
</evidence>
<dbReference type="GO" id="GO:0001727">
    <property type="term" value="F:lipid kinase activity"/>
    <property type="evidence" value="ECO:0007669"/>
    <property type="project" value="TreeGrafter"/>
</dbReference>
<protein>
    <recommendedName>
        <fullName evidence="2">Ceramide kinase C-terminal domain-containing protein</fullName>
    </recommendedName>
</protein>
<dbReference type="Pfam" id="PF19280">
    <property type="entry name" value="CERK_C"/>
    <property type="match status" value="1"/>
</dbReference>
<dbReference type="InterPro" id="IPR050187">
    <property type="entry name" value="Lipid_Phosphate_FormReg"/>
</dbReference>
<evidence type="ECO:0000259" key="2">
    <source>
        <dbReference type="Pfam" id="PF19280"/>
    </source>
</evidence>
<dbReference type="InterPro" id="IPR045363">
    <property type="entry name" value="CERK_C"/>
</dbReference>
<dbReference type="AlphaFoldDB" id="A0A3B4BG02"/>
<dbReference type="Proteomes" id="UP000261520">
    <property type="component" value="Unplaced"/>
</dbReference>
<keyword evidence="4" id="KW-1185">Reference proteome</keyword>
<dbReference type="Gene3D" id="2.60.200.40">
    <property type="match status" value="1"/>
</dbReference>
<dbReference type="PANTHER" id="PTHR12358:SF26">
    <property type="entry name" value="CERAMIDE KINASE-LIKE PROTEIN"/>
    <property type="match status" value="1"/>
</dbReference>
<sequence length="270" mass="29716">MSHTAAVTERGATFFLIESELEPEYPCLCPGHVLLVDMCSFWSLGQLVRYGFSAMFGFGGRSLACAEKRRWMPSSQRRDYAVVKTLARLRAEDCEVSYCSSVSLAGSEEEAESWTTNQGLYLNISVMSIPGLSQHTPRGLAPNTRLANGSAALISVSNTSRTQFIKHLKRLGAPTGQLDFPFVESHAVTAVKIQPRAVIGSEEESEEEPIQSESSTFTTAQSQKSTFPWNIDGELVHLRHEVLIRVHPRLISLFGQQVEQAESSVSCGCI</sequence>
<accession>A0A3B4BG02</accession>
<dbReference type="GO" id="GO:0016020">
    <property type="term" value="C:membrane"/>
    <property type="evidence" value="ECO:0007669"/>
    <property type="project" value="GOC"/>
</dbReference>
<proteinExistence type="predicted"/>
<reference evidence="3" key="1">
    <citation type="submission" date="2025-08" db="UniProtKB">
        <authorList>
            <consortium name="Ensembl"/>
        </authorList>
    </citation>
    <scope>IDENTIFICATION</scope>
</reference>
<name>A0A3B4BG02_9GOBI</name>
<feature type="compositionally biased region" description="Acidic residues" evidence="1">
    <location>
        <begin position="201"/>
        <end position="210"/>
    </location>
</feature>
<reference evidence="3" key="2">
    <citation type="submission" date="2025-09" db="UniProtKB">
        <authorList>
            <consortium name="Ensembl"/>
        </authorList>
    </citation>
    <scope>IDENTIFICATION</scope>
</reference>